<comment type="caution">
    <text evidence="2">The sequence shown here is derived from an EMBL/GenBank/DDBJ whole genome shotgun (WGS) entry which is preliminary data.</text>
</comment>
<reference evidence="3" key="1">
    <citation type="journal article" date="2019" name="Int. J. Syst. Evol. Microbiol.">
        <title>The Global Catalogue of Microorganisms (GCM) 10K type strain sequencing project: providing services to taxonomists for standard genome sequencing and annotation.</title>
        <authorList>
            <consortium name="The Broad Institute Genomics Platform"/>
            <consortium name="The Broad Institute Genome Sequencing Center for Infectious Disease"/>
            <person name="Wu L."/>
            <person name="Ma J."/>
        </authorList>
    </citation>
    <scope>NUCLEOTIDE SEQUENCE [LARGE SCALE GENOMIC DNA]</scope>
    <source>
        <strain evidence="3">JCM 17217</strain>
    </source>
</reference>
<dbReference type="Proteomes" id="UP001501556">
    <property type="component" value="Unassembled WGS sequence"/>
</dbReference>
<dbReference type="EMBL" id="BAABDI010000029">
    <property type="protein sequence ID" value="GAA3986570.1"/>
    <property type="molecule type" value="Genomic_DNA"/>
</dbReference>
<proteinExistence type="predicted"/>
<feature type="domain" description="HNH nuclease" evidence="1">
    <location>
        <begin position="35"/>
        <end position="87"/>
    </location>
</feature>
<evidence type="ECO:0000313" key="3">
    <source>
        <dbReference type="Proteomes" id="UP001501556"/>
    </source>
</evidence>
<protein>
    <recommendedName>
        <fullName evidence="1">HNH nuclease domain-containing protein</fullName>
    </recommendedName>
</protein>
<dbReference type="RefSeq" id="WP_345126283.1">
    <property type="nucleotide sequence ID" value="NZ_BAABDI010000029.1"/>
</dbReference>
<organism evidence="2 3">
    <name type="scientific">Hymenobacter antarcticus</name>
    <dbReference type="NCBI Taxonomy" id="486270"/>
    <lineage>
        <taxon>Bacteria</taxon>
        <taxon>Pseudomonadati</taxon>
        <taxon>Bacteroidota</taxon>
        <taxon>Cytophagia</taxon>
        <taxon>Cytophagales</taxon>
        <taxon>Hymenobacteraceae</taxon>
        <taxon>Hymenobacter</taxon>
    </lineage>
</organism>
<sequence length="97" mass="10934">MSLQQLKAKALQQYAAQIRSLARVAYRKSTRPKACTVCGYDTHYEVCHIKPISEFMPTDFVSDVNAPTNMVALCPNHHWEFDNGYLAAEFILKLAGV</sequence>
<name>A0ABP7QQT3_9BACT</name>
<keyword evidence="3" id="KW-1185">Reference proteome</keyword>
<dbReference type="InterPro" id="IPR003615">
    <property type="entry name" value="HNH_nuc"/>
</dbReference>
<dbReference type="CDD" id="cd00085">
    <property type="entry name" value="HNHc"/>
    <property type="match status" value="1"/>
</dbReference>
<dbReference type="Pfam" id="PF13391">
    <property type="entry name" value="HNH_2"/>
    <property type="match status" value="1"/>
</dbReference>
<accession>A0ABP7QQT3</accession>
<gene>
    <name evidence="2" type="ORF">GCM10022407_34220</name>
</gene>
<evidence type="ECO:0000259" key="1">
    <source>
        <dbReference type="Pfam" id="PF13391"/>
    </source>
</evidence>
<evidence type="ECO:0000313" key="2">
    <source>
        <dbReference type="EMBL" id="GAA3986570.1"/>
    </source>
</evidence>